<feature type="chain" id="PRO_5035748950" evidence="3">
    <location>
        <begin position="27"/>
        <end position="309"/>
    </location>
</feature>
<evidence type="ECO:0000256" key="3">
    <source>
        <dbReference type="SAM" id="SignalP"/>
    </source>
</evidence>
<dbReference type="PROSITE" id="PS00925">
    <property type="entry name" value="OLEEI"/>
    <property type="match status" value="1"/>
</dbReference>
<name>A0A8S0T7D2_OLEEU</name>
<evidence type="ECO:0000256" key="2">
    <source>
        <dbReference type="ARBA" id="ARBA00023157"/>
    </source>
</evidence>
<protein>
    <submittedName>
        <fullName evidence="4">Major pollen allergen Ole e 1-like</fullName>
    </submittedName>
</protein>
<dbReference type="EMBL" id="CACTIH010005718">
    <property type="protein sequence ID" value="CAA3000875.1"/>
    <property type="molecule type" value="Genomic_DNA"/>
</dbReference>
<sequence length="309" mass="34979">MAKFIGVSILFVVVLCFLSFPSIIYSEDVPQPPVSQFHIQGQIYCDTCRSRFITELSEFIPGASVRLQCREKGNGDITFTEIGYTRAEGLYSMLVERDHKNEFCEITLISSGRKDCDEIPIEGWAKPSLKFILNTVNGTTRTVNPLGFFKKEALPKCAQVYNKLEDVPQPPVSQFHIQGQVYCDTCRARFITELSEFIPGASVRLQCREKENGDITFTEIGYTRAEGLYSMLVERDHKNEFCEITLISSGRKDCDEIPIEGWAKPSLKFILNTVNGTTRTVNPLGFFKKEALPKCSQVYNKLGMYPPNM</sequence>
<keyword evidence="2" id="KW-1015">Disulfide bond</keyword>
<keyword evidence="5" id="KW-1185">Reference proteome</keyword>
<comment type="caution">
    <text evidence="4">The sequence shown here is derived from an EMBL/GenBank/DDBJ whole genome shotgun (WGS) entry which is preliminary data.</text>
</comment>
<evidence type="ECO:0000313" key="5">
    <source>
        <dbReference type="Proteomes" id="UP000594638"/>
    </source>
</evidence>
<accession>A0A8S0T7D2</accession>
<gene>
    <name evidence="4" type="ORF">OLEA9_A120448</name>
</gene>
<keyword evidence="3" id="KW-0732">Signal</keyword>
<dbReference type="InterPro" id="IPR006040">
    <property type="entry name" value="Allergen_Ole_e_I_CS"/>
</dbReference>
<reference evidence="4 5" key="1">
    <citation type="submission" date="2019-12" db="EMBL/GenBank/DDBJ databases">
        <authorList>
            <person name="Alioto T."/>
            <person name="Alioto T."/>
            <person name="Gomez Garrido J."/>
        </authorList>
    </citation>
    <scope>NUCLEOTIDE SEQUENCE [LARGE SCALE GENOMIC DNA]</scope>
</reference>
<organism evidence="4 5">
    <name type="scientific">Olea europaea subsp. europaea</name>
    <dbReference type="NCBI Taxonomy" id="158383"/>
    <lineage>
        <taxon>Eukaryota</taxon>
        <taxon>Viridiplantae</taxon>
        <taxon>Streptophyta</taxon>
        <taxon>Embryophyta</taxon>
        <taxon>Tracheophyta</taxon>
        <taxon>Spermatophyta</taxon>
        <taxon>Magnoliopsida</taxon>
        <taxon>eudicotyledons</taxon>
        <taxon>Gunneridae</taxon>
        <taxon>Pentapetalae</taxon>
        <taxon>asterids</taxon>
        <taxon>lamiids</taxon>
        <taxon>Lamiales</taxon>
        <taxon>Oleaceae</taxon>
        <taxon>Oleeae</taxon>
        <taxon>Olea</taxon>
    </lineage>
</organism>
<dbReference type="Proteomes" id="UP000594638">
    <property type="component" value="Unassembled WGS sequence"/>
</dbReference>
<dbReference type="GO" id="GO:0005615">
    <property type="term" value="C:extracellular space"/>
    <property type="evidence" value="ECO:0007669"/>
    <property type="project" value="InterPro"/>
</dbReference>
<dbReference type="InterPro" id="IPR006041">
    <property type="entry name" value="Pollen_Ole_e1_allergen"/>
</dbReference>
<dbReference type="OrthoDB" id="1888725at2759"/>
<evidence type="ECO:0000313" key="4">
    <source>
        <dbReference type="EMBL" id="CAA3000875.1"/>
    </source>
</evidence>
<feature type="signal peptide" evidence="3">
    <location>
        <begin position="1"/>
        <end position="26"/>
    </location>
</feature>
<dbReference type="PANTHER" id="PTHR31614">
    <property type="entry name" value="PROTEIN DOWNSTREAM OF FLC-RELATED"/>
    <property type="match status" value="1"/>
</dbReference>
<comment type="similarity">
    <text evidence="1">Belongs to the Ole e I family.</text>
</comment>
<dbReference type="Gramene" id="OE9A120448T1">
    <property type="protein sequence ID" value="OE9A120448C1"/>
    <property type="gene ID" value="OE9A120448"/>
</dbReference>
<dbReference type="PANTHER" id="PTHR31614:SF24">
    <property type="entry name" value="OLEE1-LIKE PROTEIN"/>
    <property type="match status" value="1"/>
</dbReference>
<proteinExistence type="inferred from homology"/>
<evidence type="ECO:0000256" key="1">
    <source>
        <dbReference type="ARBA" id="ARBA00010049"/>
    </source>
</evidence>
<dbReference type="Pfam" id="PF01190">
    <property type="entry name" value="Pollen_Ole_e_1"/>
    <property type="match status" value="2"/>
</dbReference>
<dbReference type="AlphaFoldDB" id="A0A8S0T7D2"/>